<dbReference type="GeneID" id="4588273"/>
<dbReference type="SFLD" id="SFLDS00019">
    <property type="entry name" value="Glutathione_Transferase_(cytos"/>
    <property type="match status" value="1"/>
</dbReference>
<dbReference type="PANTHER" id="PTHR44051:SF9">
    <property type="entry name" value="GLUTATHIONE S-TRANSFERASE 1"/>
    <property type="match status" value="1"/>
</dbReference>
<dbReference type="Pfam" id="PF13410">
    <property type="entry name" value="GST_C_2"/>
    <property type="match status" value="1"/>
</dbReference>
<evidence type="ECO:0000313" key="4">
    <source>
        <dbReference type="EMBL" id="EAW20001.1"/>
    </source>
</evidence>
<keyword evidence="4" id="KW-0808">Transferase</keyword>
<evidence type="ECO:0000259" key="3">
    <source>
        <dbReference type="PROSITE" id="PS50405"/>
    </source>
</evidence>
<dbReference type="Gene3D" id="1.20.1050.10">
    <property type="match status" value="1"/>
</dbReference>
<evidence type="ECO:0000259" key="2">
    <source>
        <dbReference type="PROSITE" id="PS50404"/>
    </source>
</evidence>
<dbReference type="Proteomes" id="UP000006702">
    <property type="component" value="Unassembled WGS sequence"/>
</dbReference>
<dbReference type="PROSITE" id="PS50405">
    <property type="entry name" value="GST_CTER"/>
    <property type="match status" value="1"/>
</dbReference>
<evidence type="ECO:0000256" key="1">
    <source>
        <dbReference type="ARBA" id="ARBA00007409"/>
    </source>
</evidence>
<organism evidence="4 5">
    <name type="scientific">Neosartorya fischeri (strain ATCC 1020 / DSM 3700 / CBS 544.65 / FGSC A1164 / JCM 1740 / NRRL 181 / WB 181)</name>
    <name type="common">Aspergillus fischerianus</name>
    <dbReference type="NCBI Taxonomy" id="331117"/>
    <lineage>
        <taxon>Eukaryota</taxon>
        <taxon>Fungi</taxon>
        <taxon>Dikarya</taxon>
        <taxon>Ascomycota</taxon>
        <taxon>Pezizomycotina</taxon>
        <taxon>Eurotiomycetes</taxon>
        <taxon>Eurotiomycetidae</taxon>
        <taxon>Eurotiales</taxon>
        <taxon>Aspergillaceae</taxon>
        <taxon>Aspergillus</taxon>
        <taxon>Aspergillus subgen. Fumigati</taxon>
    </lineage>
</organism>
<dbReference type="Gene3D" id="3.40.30.10">
    <property type="entry name" value="Glutaredoxin"/>
    <property type="match status" value="1"/>
</dbReference>
<dbReference type="GO" id="GO:0016740">
    <property type="term" value="F:transferase activity"/>
    <property type="evidence" value="ECO:0007669"/>
    <property type="project" value="UniProtKB-KW"/>
</dbReference>
<dbReference type="STRING" id="331117.A1DAW1"/>
<reference evidence="5" key="1">
    <citation type="journal article" date="2008" name="PLoS Genet.">
        <title>Genomic islands in the pathogenic filamentous fungus Aspergillus fumigatus.</title>
        <authorList>
            <person name="Fedorova N.D."/>
            <person name="Khaldi N."/>
            <person name="Joardar V.S."/>
            <person name="Maiti R."/>
            <person name="Amedeo P."/>
            <person name="Anderson M.J."/>
            <person name="Crabtree J."/>
            <person name="Silva J.C."/>
            <person name="Badger J.H."/>
            <person name="Albarraq A."/>
            <person name="Angiuoli S."/>
            <person name="Bussey H."/>
            <person name="Bowyer P."/>
            <person name="Cotty P.J."/>
            <person name="Dyer P.S."/>
            <person name="Egan A."/>
            <person name="Galens K."/>
            <person name="Fraser-Liggett C.M."/>
            <person name="Haas B.J."/>
            <person name="Inman J.M."/>
            <person name="Kent R."/>
            <person name="Lemieux S."/>
            <person name="Malavazi I."/>
            <person name="Orvis J."/>
            <person name="Roemer T."/>
            <person name="Ronning C.M."/>
            <person name="Sundaram J.P."/>
            <person name="Sutton G."/>
            <person name="Turner G."/>
            <person name="Venter J.C."/>
            <person name="White O.R."/>
            <person name="Whitty B.R."/>
            <person name="Youngman P."/>
            <person name="Wolfe K.H."/>
            <person name="Goldman G.H."/>
            <person name="Wortman J.R."/>
            <person name="Jiang B."/>
            <person name="Denning D.W."/>
            <person name="Nierman W.C."/>
        </authorList>
    </citation>
    <scope>NUCLEOTIDE SEQUENCE [LARGE SCALE GENOMIC DNA]</scope>
    <source>
        <strain evidence="5">ATCC 1020 / DSM 3700 / CBS 544.65 / FGSC A1164 / JCM 1740 / NRRL 181 / WB 181</strain>
    </source>
</reference>
<protein>
    <submittedName>
        <fullName evidence="4">Glutathione S-transferase</fullName>
    </submittedName>
</protein>
<dbReference type="EMBL" id="DS027694">
    <property type="protein sequence ID" value="EAW20001.1"/>
    <property type="molecule type" value="Genomic_DNA"/>
</dbReference>
<sequence>MSTDYTRLEIIALTGDNYTSHSSTDLQLLSALHHDRYSRYQNHAILVTHDSTARNARNQLTRTRLEKSRAQRIVWILEELNIPYEIKTFKRKADMTAPDELKKIQPLGKSPVITITSPNCPEPIVLAESAVIIEYLCTHFGGEKLIPQRYAAEKEGQVGGETEAWMRYQYFMHYTEGSLTPFLVMKVVMNSVRNAPVPFFIKPVTRMIASKVEGAFINPNIHTHLAFLEDRLKTAPGGGPYLCGDTITAADIQLSYSVIAALSRPPSLRSQYPGVAAYADRLQAIESYKRGVAQIERIEGTFTASL</sequence>
<dbReference type="SFLD" id="SFLDG00358">
    <property type="entry name" value="Main_(cytGST)"/>
    <property type="match status" value="1"/>
</dbReference>
<dbReference type="HOGENOM" id="CLU_011226_15_0_1"/>
<dbReference type="KEGG" id="nfi:NFIA_096230"/>
<accession>A1DAW1</accession>
<dbReference type="CDD" id="cd03189">
    <property type="entry name" value="GST_C_GTT1_like"/>
    <property type="match status" value="1"/>
</dbReference>
<dbReference type="VEuPathDB" id="FungiDB:NFIA_096230"/>
<dbReference type="RefSeq" id="XP_001261898.1">
    <property type="nucleotide sequence ID" value="XM_001261897.1"/>
</dbReference>
<dbReference type="InterPro" id="IPR036249">
    <property type="entry name" value="Thioredoxin-like_sf"/>
</dbReference>
<dbReference type="eggNOG" id="KOG0867">
    <property type="taxonomic scope" value="Eukaryota"/>
</dbReference>
<feature type="domain" description="GST C-terminal" evidence="3">
    <location>
        <begin position="161"/>
        <end position="302"/>
    </location>
</feature>
<dbReference type="InterPro" id="IPR004045">
    <property type="entry name" value="Glutathione_S-Trfase_N"/>
</dbReference>
<feature type="domain" description="GST N-terminal" evidence="2">
    <location>
        <begin position="57"/>
        <end position="144"/>
    </location>
</feature>
<comment type="similarity">
    <text evidence="1">Belongs to the GST superfamily.</text>
</comment>
<name>A1DAW1_NEOFI</name>
<proteinExistence type="inferred from homology"/>
<dbReference type="PROSITE" id="PS50404">
    <property type="entry name" value="GST_NTER"/>
    <property type="match status" value="1"/>
</dbReference>
<dbReference type="InterPro" id="IPR036282">
    <property type="entry name" value="Glutathione-S-Trfase_C_sf"/>
</dbReference>
<dbReference type="PANTHER" id="PTHR44051">
    <property type="entry name" value="GLUTATHIONE S-TRANSFERASE-RELATED"/>
    <property type="match status" value="1"/>
</dbReference>
<dbReference type="SUPFAM" id="SSF47616">
    <property type="entry name" value="GST C-terminal domain-like"/>
    <property type="match status" value="1"/>
</dbReference>
<keyword evidence="5" id="KW-1185">Reference proteome</keyword>
<dbReference type="CDD" id="cd03046">
    <property type="entry name" value="GST_N_GTT1_like"/>
    <property type="match status" value="1"/>
</dbReference>
<dbReference type="InterPro" id="IPR010987">
    <property type="entry name" value="Glutathione-S-Trfase_C-like"/>
</dbReference>
<dbReference type="Pfam" id="PF13409">
    <property type="entry name" value="GST_N_2"/>
    <property type="match status" value="1"/>
</dbReference>
<gene>
    <name evidence="4" type="ORF">NFIA_096230</name>
</gene>
<dbReference type="SUPFAM" id="SSF52833">
    <property type="entry name" value="Thioredoxin-like"/>
    <property type="match status" value="1"/>
</dbReference>
<dbReference type="OrthoDB" id="2098326at2759"/>
<dbReference type="OMA" id="YQNHAIL"/>
<dbReference type="AlphaFoldDB" id="A1DAW1"/>
<dbReference type="InterPro" id="IPR040079">
    <property type="entry name" value="Glutathione_S-Trfase"/>
</dbReference>
<evidence type="ECO:0000313" key="5">
    <source>
        <dbReference type="Proteomes" id="UP000006702"/>
    </source>
</evidence>